<feature type="transmembrane region" description="Helical" evidence="7">
    <location>
        <begin position="467"/>
        <end position="493"/>
    </location>
</feature>
<keyword evidence="6 7" id="KW-0472">Membrane</keyword>
<sequence length="569" mass="62673">MSHSTLVPVPTTIADLPPDPAALLPRPPGDEEVYGYFGPQRRWVLVLSSLSFVFTAVALFQFSVRTPWLWVFLGVLVLNVAGVVMSLLDNGNPRRVSRDQHDLLVRVWRPAVLQSVDVYLPTCGEPIPVLRNAYEHVSRLGWDGRLRIWVLDDGARREVRELAAEFGFDYVVRPDRGHLKKAGNLNHALTVSAGELIVILDADFCPRPDLLVHLAPYFEDAGVGIVQTPQCFATDASMNWLQRAAGAAQEWFFRWIQPSRDANDAAICCGSNAMYRRAAIEEVGGFAKLDHSEDMYTGLALLGRGYRTQYLPLLLAKGLSPDTVPAFVSQQYRWAMGNLHLLTAREVVRVGAGRRLLLSYWNGVVSYLLTAVNVFAAPLPPLIMLALTPGEVRPWHMLPFLLPVWTWLVLIPAVSRTRWSMQVIRAHQLVGFASAAAVWHTLRGRGASWVPTGVSQGRGGLARRVSLIAFTWLGITTLAGWIGFAAGVFAYGIANYWALAGYLLVQGYLSVPLLVDLANSLWRPDRQPIGAGNRWAATAAHRSWPELLAITVALGVFGLLASGLVDGIL</sequence>
<dbReference type="GO" id="GO:0016760">
    <property type="term" value="F:cellulose synthase (UDP-forming) activity"/>
    <property type="evidence" value="ECO:0007669"/>
    <property type="project" value="UniProtKB-EC"/>
</dbReference>
<dbReference type="RefSeq" id="WP_185001338.1">
    <property type="nucleotide sequence ID" value="NZ_BAAAUI010000006.1"/>
</dbReference>
<evidence type="ECO:0000256" key="7">
    <source>
        <dbReference type="SAM" id="Phobius"/>
    </source>
</evidence>
<evidence type="ECO:0000313" key="9">
    <source>
        <dbReference type="EMBL" id="MBB4675357.1"/>
    </source>
</evidence>
<dbReference type="InterPro" id="IPR050321">
    <property type="entry name" value="Glycosyltr_2/OpgH_subfam"/>
</dbReference>
<dbReference type="Proteomes" id="UP000533598">
    <property type="component" value="Unassembled WGS sequence"/>
</dbReference>
<feature type="transmembrane region" description="Helical" evidence="7">
    <location>
        <begin position="68"/>
        <end position="88"/>
    </location>
</feature>
<feature type="transmembrane region" description="Helical" evidence="7">
    <location>
        <begin position="43"/>
        <end position="62"/>
    </location>
</feature>
<dbReference type="InterPro" id="IPR001173">
    <property type="entry name" value="Glyco_trans_2-like"/>
</dbReference>
<dbReference type="PANTHER" id="PTHR43867">
    <property type="entry name" value="CELLULOSE SYNTHASE CATALYTIC SUBUNIT A [UDP-FORMING]"/>
    <property type="match status" value="1"/>
</dbReference>
<proteinExistence type="predicted"/>
<dbReference type="EC" id="2.4.1.12" evidence="9"/>
<comment type="caution">
    <text evidence="9">The sequence shown here is derived from an EMBL/GenBank/DDBJ whole genome shotgun (WGS) entry which is preliminary data.</text>
</comment>
<reference evidence="9 10" key="1">
    <citation type="submission" date="2020-08" db="EMBL/GenBank/DDBJ databases">
        <title>Sequencing the genomes of 1000 actinobacteria strains.</title>
        <authorList>
            <person name="Klenk H.-P."/>
        </authorList>
    </citation>
    <scope>NUCLEOTIDE SEQUENCE [LARGE SCALE GENOMIC DNA]</scope>
    <source>
        <strain evidence="9 10">DSM 44230</strain>
    </source>
</reference>
<dbReference type="AlphaFoldDB" id="A0A7W7C6D0"/>
<organism evidence="9 10">
    <name type="scientific">Crossiella cryophila</name>
    <dbReference type="NCBI Taxonomy" id="43355"/>
    <lineage>
        <taxon>Bacteria</taxon>
        <taxon>Bacillati</taxon>
        <taxon>Actinomycetota</taxon>
        <taxon>Actinomycetes</taxon>
        <taxon>Pseudonocardiales</taxon>
        <taxon>Pseudonocardiaceae</taxon>
        <taxon>Crossiella</taxon>
    </lineage>
</organism>
<dbReference type="PANTHER" id="PTHR43867:SF2">
    <property type="entry name" value="CELLULOSE SYNTHASE CATALYTIC SUBUNIT A [UDP-FORMING]"/>
    <property type="match status" value="1"/>
</dbReference>
<feature type="transmembrane region" description="Helical" evidence="7">
    <location>
        <begin position="364"/>
        <end position="383"/>
    </location>
</feature>
<gene>
    <name evidence="9" type="ORF">HNR67_001475</name>
</gene>
<evidence type="ECO:0000313" key="10">
    <source>
        <dbReference type="Proteomes" id="UP000533598"/>
    </source>
</evidence>
<keyword evidence="5 7" id="KW-1133">Transmembrane helix</keyword>
<protein>
    <submittedName>
        <fullName evidence="9">Cellulose synthase (UDP-forming)</fullName>
        <ecNumber evidence="9">2.4.1.12</ecNumber>
    </submittedName>
</protein>
<dbReference type="Gene3D" id="3.90.550.10">
    <property type="entry name" value="Spore Coat Polysaccharide Biosynthesis Protein SpsA, Chain A"/>
    <property type="match status" value="1"/>
</dbReference>
<keyword evidence="4 7" id="KW-0812">Transmembrane</keyword>
<accession>A0A7W7C6D0</accession>
<feature type="transmembrane region" description="Helical" evidence="7">
    <location>
        <begin position="543"/>
        <end position="565"/>
    </location>
</feature>
<evidence type="ECO:0000259" key="8">
    <source>
        <dbReference type="Pfam" id="PF13632"/>
    </source>
</evidence>
<dbReference type="InterPro" id="IPR029044">
    <property type="entry name" value="Nucleotide-diphossugar_trans"/>
</dbReference>
<comment type="subcellular location">
    <subcellularLocation>
        <location evidence="1">Membrane</location>
        <topology evidence="1">Multi-pass membrane protein</topology>
    </subcellularLocation>
</comment>
<keyword evidence="10" id="KW-1185">Reference proteome</keyword>
<keyword evidence="2 9" id="KW-0328">Glycosyltransferase</keyword>
<evidence type="ECO:0000256" key="6">
    <source>
        <dbReference type="ARBA" id="ARBA00023136"/>
    </source>
</evidence>
<evidence type="ECO:0000256" key="1">
    <source>
        <dbReference type="ARBA" id="ARBA00004141"/>
    </source>
</evidence>
<evidence type="ECO:0000256" key="2">
    <source>
        <dbReference type="ARBA" id="ARBA00022676"/>
    </source>
</evidence>
<evidence type="ECO:0000256" key="5">
    <source>
        <dbReference type="ARBA" id="ARBA00022989"/>
    </source>
</evidence>
<keyword evidence="3 9" id="KW-0808">Transferase</keyword>
<dbReference type="EMBL" id="JACHMH010000001">
    <property type="protein sequence ID" value="MBB4675357.1"/>
    <property type="molecule type" value="Genomic_DNA"/>
</dbReference>
<name>A0A7W7C6D0_9PSEU</name>
<evidence type="ECO:0000256" key="3">
    <source>
        <dbReference type="ARBA" id="ARBA00022679"/>
    </source>
</evidence>
<feature type="transmembrane region" description="Helical" evidence="7">
    <location>
        <begin position="395"/>
        <end position="415"/>
    </location>
</feature>
<dbReference type="GO" id="GO:0016020">
    <property type="term" value="C:membrane"/>
    <property type="evidence" value="ECO:0007669"/>
    <property type="project" value="UniProtKB-SubCell"/>
</dbReference>
<feature type="domain" description="Glycosyltransferase 2-like" evidence="8">
    <location>
        <begin position="196"/>
        <end position="405"/>
    </location>
</feature>
<evidence type="ECO:0000256" key="4">
    <source>
        <dbReference type="ARBA" id="ARBA00022692"/>
    </source>
</evidence>
<dbReference type="CDD" id="cd06421">
    <property type="entry name" value="CESA_CelA_like"/>
    <property type="match status" value="1"/>
</dbReference>
<dbReference type="Pfam" id="PF13632">
    <property type="entry name" value="Glyco_trans_2_3"/>
    <property type="match status" value="1"/>
</dbReference>
<dbReference type="SUPFAM" id="SSF53448">
    <property type="entry name" value="Nucleotide-diphospho-sugar transferases"/>
    <property type="match status" value="1"/>
</dbReference>
<feature type="transmembrane region" description="Helical" evidence="7">
    <location>
        <begin position="499"/>
        <end position="522"/>
    </location>
</feature>